<dbReference type="PATRIC" id="fig|1391653.3.peg.3601"/>
<dbReference type="AlphaFoldDB" id="A0A0K1PIY0"/>
<dbReference type="STRING" id="1391653.AKJ08_3451"/>
<dbReference type="RefSeq" id="WP_082343298.1">
    <property type="nucleotide sequence ID" value="NZ_CP012332.1"/>
</dbReference>
<keyword evidence="4 11" id="KW-0547">Nucleotide-binding</keyword>
<proteinExistence type="inferred from homology"/>
<evidence type="ECO:0000256" key="11">
    <source>
        <dbReference type="PIRSR" id="PIRSR601233-2"/>
    </source>
</evidence>
<dbReference type="FunFam" id="3.90.1860.10:FF:000001">
    <property type="entry name" value="tRNA-splicing ligase RtcB homolog"/>
    <property type="match status" value="1"/>
</dbReference>
<evidence type="ECO:0000256" key="6">
    <source>
        <dbReference type="ARBA" id="ARBA00023134"/>
    </source>
</evidence>
<feature type="binding site" evidence="11">
    <location>
        <position position="490"/>
    </location>
    <ligand>
        <name>GMP</name>
        <dbReference type="ChEBI" id="CHEBI:58115"/>
    </ligand>
</feature>
<comment type="cofactor">
    <cofactor evidence="12 13">
        <name>Mn(2+)</name>
        <dbReference type="ChEBI" id="CHEBI:29035"/>
    </cofactor>
    <text evidence="12 13">Binds 2 manganese ions per subunit.</text>
</comment>
<accession>A0A0K1PIY0</accession>
<evidence type="ECO:0000313" key="14">
    <source>
        <dbReference type="EMBL" id="AKU93064.1"/>
    </source>
</evidence>
<keyword evidence="15" id="KW-1185">Reference proteome</keyword>
<dbReference type="EMBL" id="CP012332">
    <property type="protein sequence ID" value="AKU93064.1"/>
    <property type="molecule type" value="Genomic_DNA"/>
</dbReference>
<dbReference type="PANTHER" id="PTHR11118:SF1">
    <property type="entry name" value="RNA-SPLICING LIGASE RTCB HOMOLOG"/>
    <property type="match status" value="1"/>
</dbReference>
<dbReference type="EC" id="6.5.1.-" evidence="13"/>
<keyword evidence="5" id="KW-0692">RNA repair</keyword>
<protein>
    <recommendedName>
        <fullName evidence="13">tRNA-splicing ligase RtcB</fullName>
        <ecNumber evidence="13">6.5.1.-</ecNumber>
    </recommendedName>
</protein>
<sequence>MESTEVPLSKELLHARPTPEPVEDWIYEIGTSFRPDMRVPVRIFADDVLIQQIQRDRSLRQLVNVSTLPGIVDAALGMPDMHEGYGFPVGGVAATRLPDGVISPGGIGFDINCGVRLLVSELEEDDIRPVLEKLIHEVSRSVPAGFGRSSRKLSLNRRQLDHLLNDGVPYLVEELHLGVSEDVHFLESGGAMPGAKSTQVSERAKQRGHDQLGTLGGGNHFVEIQLVDQVFDDDAAAQLGLFPGKITVLVHTGSRGLGHQVCTDYVKRMDAVMTRHGIHVPDRQLACAPFSSQAGQEYFAAMGAAANYGFANRQVIAHHMRRIFEEFLGESRGALRLIYDVAHNTAKVERYGDDELVVHRKGATRAFGPSSREIPPAYQGLGQPVFIPGSMGTASYVLLGTDEARDISLASCCHGAGRAMSRTQSKHEVRGADLRHELEDEGIAIECTSNVELAEEAPTAYKDVDRVVDVVHEAGMARKVARLRPIAVLKG</sequence>
<name>A0A0K1PIY0_9BACT</name>
<feature type="binding site" evidence="11">
    <location>
        <position position="395"/>
    </location>
    <ligand>
        <name>GMP</name>
        <dbReference type="ChEBI" id="CHEBI:58115"/>
    </ligand>
</feature>
<feature type="binding site" evidence="12">
    <location>
        <position position="343"/>
    </location>
    <ligand>
        <name>Mn(2+)</name>
        <dbReference type="ChEBI" id="CHEBI:29035"/>
        <label>2</label>
    </ligand>
</feature>
<dbReference type="GO" id="GO:0170057">
    <property type="term" value="F:RNA ligase (GTP) activity"/>
    <property type="evidence" value="ECO:0007669"/>
    <property type="project" value="UniProtKB-EC"/>
</dbReference>
<comment type="catalytic activity">
    <reaction evidence="8">
        <text>a 3'-end 3'-phospho-ribonucleotide-RNA + a 5'-end dephospho-ribonucleoside-RNA + GTP = a ribonucleotidyl-ribonucleotide-RNA + GMP + diphosphate</text>
        <dbReference type="Rhea" id="RHEA:68076"/>
        <dbReference type="Rhea" id="RHEA-COMP:10463"/>
        <dbReference type="Rhea" id="RHEA-COMP:13936"/>
        <dbReference type="Rhea" id="RHEA-COMP:17355"/>
        <dbReference type="ChEBI" id="CHEBI:33019"/>
        <dbReference type="ChEBI" id="CHEBI:37565"/>
        <dbReference type="ChEBI" id="CHEBI:58115"/>
        <dbReference type="ChEBI" id="CHEBI:83062"/>
        <dbReference type="ChEBI" id="CHEBI:138284"/>
        <dbReference type="ChEBI" id="CHEBI:173118"/>
        <dbReference type="EC" id="6.5.1.8"/>
    </reaction>
</comment>
<evidence type="ECO:0000256" key="2">
    <source>
        <dbReference type="ARBA" id="ARBA00022598"/>
    </source>
</evidence>
<keyword evidence="7 12" id="KW-0464">Manganese</keyword>
<feature type="binding site" evidence="11">
    <location>
        <begin position="414"/>
        <end position="417"/>
    </location>
    <ligand>
        <name>GMP</name>
        <dbReference type="ChEBI" id="CHEBI:58115"/>
    </ligand>
</feature>
<comment type="subunit">
    <text evidence="13">Monomer.</text>
</comment>
<evidence type="ECO:0000313" key="15">
    <source>
        <dbReference type="Proteomes" id="UP000055590"/>
    </source>
</evidence>
<evidence type="ECO:0000256" key="7">
    <source>
        <dbReference type="ARBA" id="ARBA00023211"/>
    </source>
</evidence>
<keyword evidence="2 13" id="KW-0436">Ligase</keyword>
<comment type="similarity">
    <text evidence="1 13">Belongs to the RtcB family.</text>
</comment>
<dbReference type="GO" id="GO:0006396">
    <property type="term" value="P:RNA processing"/>
    <property type="evidence" value="ECO:0007669"/>
    <property type="project" value="InterPro"/>
</dbReference>
<feature type="binding site" evidence="12">
    <location>
        <position position="110"/>
    </location>
    <ligand>
        <name>Mn(2+)</name>
        <dbReference type="ChEBI" id="CHEBI:29035"/>
        <label>1</label>
    </ligand>
</feature>
<evidence type="ECO:0000256" key="5">
    <source>
        <dbReference type="ARBA" id="ARBA00022800"/>
    </source>
</evidence>
<dbReference type="Proteomes" id="UP000055590">
    <property type="component" value="Chromosome"/>
</dbReference>
<feature type="binding site" evidence="12">
    <location>
        <position position="220"/>
    </location>
    <ligand>
        <name>Mn(2+)</name>
        <dbReference type="ChEBI" id="CHEBI:29035"/>
        <label>1</label>
    </ligand>
</feature>
<dbReference type="KEGG" id="vin:AKJ08_3451"/>
<organism evidence="14 15">
    <name type="scientific">Vulgatibacter incomptus</name>
    <dbReference type="NCBI Taxonomy" id="1391653"/>
    <lineage>
        <taxon>Bacteria</taxon>
        <taxon>Pseudomonadati</taxon>
        <taxon>Myxococcota</taxon>
        <taxon>Myxococcia</taxon>
        <taxon>Myxococcales</taxon>
        <taxon>Cystobacterineae</taxon>
        <taxon>Vulgatibacteraceae</taxon>
        <taxon>Vulgatibacter</taxon>
    </lineage>
</organism>
<dbReference type="GO" id="GO:0046872">
    <property type="term" value="F:metal ion binding"/>
    <property type="evidence" value="ECO:0007669"/>
    <property type="project" value="UniProtKB-UniRule"/>
</dbReference>
<feature type="binding site" evidence="11">
    <location>
        <begin position="343"/>
        <end position="344"/>
    </location>
    <ligand>
        <name>GMP</name>
        <dbReference type="ChEBI" id="CHEBI:58115"/>
    </ligand>
</feature>
<dbReference type="Gene3D" id="3.90.1860.10">
    <property type="entry name" value="tRNA-splicing ligase RtcB"/>
    <property type="match status" value="1"/>
</dbReference>
<feature type="binding site" evidence="11">
    <location>
        <begin position="388"/>
        <end position="391"/>
    </location>
    <ligand>
        <name>GMP</name>
        <dbReference type="ChEBI" id="CHEBI:58115"/>
    </ligand>
</feature>
<keyword evidence="3 12" id="KW-0479">Metal-binding</keyword>
<dbReference type="OrthoDB" id="9802323at2"/>
<gene>
    <name evidence="13" type="primary">rtcB</name>
    <name evidence="14" type="ORF">AKJ08_3451</name>
</gene>
<evidence type="ECO:0000256" key="8">
    <source>
        <dbReference type="ARBA" id="ARBA00047746"/>
    </source>
</evidence>
<dbReference type="GO" id="GO:0003972">
    <property type="term" value="F:RNA ligase (ATP) activity"/>
    <property type="evidence" value="ECO:0007669"/>
    <property type="project" value="TreeGrafter"/>
</dbReference>
<evidence type="ECO:0000256" key="12">
    <source>
        <dbReference type="PIRSR" id="PIRSR601233-3"/>
    </source>
</evidence>
<reference evidence="14 15" key="1">
    <citation type="submission" date="2015-08" db="EMBL/GenBank/DDBJ databases">
        <authorList>
            <person name="Babu N.S."/>
            <person name="Beckwith C.J."/>
            <person name="Beseler K.G."/>
            <person name="Brison A."/>
            <person name="Carone J.V."/>
            <person name="Caskin T.P."/>
            <person name="Diamond M."/>
            <person name="Durham M.E."/>
            <person name="Foxe J.M."/>
            <person name="Go M."/>
            <person name="Henderson B.A."/>
            <person name="Jones I.B."/>
            <person name="McGettigan J.A."/>
            <person name="Micheletti S.J."/>
            <person name="Nasrallah M.E."/>
            <person name="Ortiz D."/>
            <person name="Piller C.R."/>
            <person name="Privatt S.R."/>
            <person name="Schneider S.L."/>
            <person name="Sharp S."/>
            <person name="Smith T.C."/>
            <person name="Stanton J.D."/>
            <person name="Ullery H.E."/>
            <person name="Wilson R.J."/>
            <person name="Serrano M.G."/>
            <person name="Buck G."/>
            <person name="Lee V."/>
            <person name="Wang Y."/>
            <person name="Carvalho R."/>
            <person name="Voegtly L."/>
            <person name="Shi R."/>
            <person name="Duckworth R."/>
            <person name="Johnson A."/>
            <person name="Loviza R."/>
            <person name="Walstead R."/>
            <person name="Shah Z."/>
            <person name="Kiflezghi M."/>
            <person name="Wade K."/>
            <person name="Ball S.L."/>
            <person name="Bradley K.W."/>
            <person name="Asai D.J."/>
            <person name="Bowman C.A."/>
            <person name="Russell D.A."/>
            <person name="Pope W.H."/>
            <person name="Jacobs-Sera D."/>
            <person name="Hendrix R.W."/>
            <person name="Hatfull G.F."/>
        </authorList>
    </citation>
    <scope>NUCLEOTIDE SEQUENCE [LARGE SCALE GENOMIC DNA]</scope>
    <source>
        <strain evidence="14 15">DSM 27710</strain>
    </source>
</reference>
<evidence type="ECO:0000256" key="3">
    <source>
        <dbReference type="ARBA" id="ARBA00022723"/>
    </source>
</evidence>
<evidence type="ECO:0000256" key="4">
    <source>
        <dbReference type="ARBA" id="ARBA00022741"/>
    </source>
</evidence>
<keyword evidence="6 11" id="KW-0342">GTP-binding</keyword>
<evidence type="ECO:0000256" key="10">
    <source>
        <dbReference type="PIRSR" id="PIRSR601233-1"/>
    </source>
</evidence>
<feature type="binding site" evidence="11">
    <location>
        <begin position="219"/>
        <end position="223"/>
    </location>
    <ligand>
        <name>GMP</name>
        <dbReference type="ChEBI" id="CHEBI:58115"/>
    </ligand>
</feature>
<dbReference type="GO" id="GO:0042245">
    <property type="term" value="P:RNA repair"/>
    <property type="evidence" value="ECO:0007669"/>
    <property type="project" value="UniProtKB-KW"/>
</dbReference>
<dbReference type="InterPro" id="IPR001233">
    <property type="entry name" value="RtcB"/>
</dbReference>
<evidence type="ECO:0000256" key="9">
    <source>
        <dbReference type="ARBA" id="ARBA00049514"/>
    </source>
</evidence>
<feature type="active site" description="GMP-histidine intermediate" evidence="10">
    <location>
        <position position="414"/>
    </location>
</feature>
<dbReference type="GO" id="GO:0005525">
    <property type="term" value="F:GTP binding"/>
    <property type="evidence" value="ECO:0007669"/>
    <property type="project" value="UniProtKB-KW"/>
</dbReference>
<comment type="catalytic activity">
    <reaction evidence="9">
        <text>a 3'-end 2',3'-cyclophospho-ribonucleotide-RNA + a 5'-end dephospho-ribonucleoside-RNA + GTP + H2O = a ribonucleotidyl-ribonucleotide-RNA + GMP + diphosphate + H(+)</text>
        <dbReference type="Rhea" id="RHEA:68080"/>
        <dbReference type="Rhea" id="RHEA-COMP:10464"/>
        <dbReference type="Rhea" id="RHEA-COMP:13936"/>
        <dbReference type="Rhea" id="RHEA-COMP:17355"/>
        <dbReference type="ChEBI" id="CHEBI:15377"/>
        <dbReference type="ChEBI" id="CHEBI:15378"/>
        <dbReference type="ChEBI" id="CHEBI:33019"/>
        <dbReference type="ChEBI" id="CHEBI:37565"/>
        <dbReference type="ChEBI" id="CHEBI:58115"/>
        <dbReference type="ChEBI" id="CHEBI:83064"/>
        <dbReference type="ChEBI" id="CHEBI:138284"/>
        <dbReference type="ChEBI" id="CHEBI:173118"/>
        <dbReference type="EC" id="6.5.1.8"/>
    </reaction>
</comment>
<dbReference type="SUPFAM" id="SSF103365">
    <property type="entry name" value="Hypothetical protein PH1602"/>
    <property type="match status" value="1"/>
</dbReference>
<evidence type="ECO:0000256" key="1">
    <source>
        <dbReference type="ARBA" id="ARBA00008071"/>
    </source>
</evidence>
<dbReference type="Pfam" id="PF01139">
    <property type="entry name" value="RtcB"/>
    <property type="match status" value="1"/>
</dbReference>
<evidence type="ECO:0000256" key="13">
    <source>
        <dbReference type="RuleBase" id="RU371113"/>
    </source>
</evidence>
<feature type="binding site" evidence="12">
    <location>
        <position position="251"/>
    </location>
    <ligand>
        <name>Mn(2+)</name>
        <dbReference type="ChEBI" id="CHEBI:29035"/>
        <label>2</label>
    </ligand>
</feature>
<dbReference type="PANTHER" id="PTHR11118">
    <property type="entry name" value="RNA-SPLICING LIGASE RTCB HOMOLOG"/>
    <property type="match status" value="1"/>
</dbReference>
<dbReference type="InterPro" id="IPR036025">
    <property type="entry name" value="RtcB-like_sf"/>
</dbReference>